<feature type="compositionally biased region" description="Polar residues" evidence="1">
    <location>
        <begin position="515"/>
        <end position="525"/>
    </location>
</feature>
<name>A0AA88WGP3_9ASTE</name>
<evidence type="ECO:0000313" key="2">
    <source>
        <dbReference type="EMBL" id="KAK3026752.1"/>
    </source>
</evidence>
<feature type="compositionally biased region" description="Polar residues" evidence="1">
    <location>
        <begin position="473"/>
        <end position="484"/>
    </location>
</feature>
<feature type="compositionally biased region" description="Polar residues" evidence="1">
    <location>
        <begin position="449"/>
        <end position="465"/>
    </location>
</feature>
<feature type="compositionally biased region" description="Basic and acidic residues" evidence="1">
    <location>
        <begin position="291"/>
        <end position="301"/>
    </location>
</feature>
<organism evidence="2 3">
    <name type="scientific">Escallonia herrerae</name>
    <dbReference type="NCBI Taxonomy" id="1293975"/>
    <lineage>
        <taxon>Eukaryota</taxon>
        <taxon>Viridiplantae</taxon>
        <taxon>Streptophyta</taxon>
        <taxon>Embryophyta</taxon>
        <taxon>Tracheophyta</taxon>
        <taxon>Spermatophyta</taxon>
        <taxon>Magnoliopsida</taxon>
        <taxon>eudicotyledons</taxon>
        <taxon>Gunneridae</taxon>
        <taxon>Pentapetalae</taxon>
        <taxon>asterids</taxon>
        <taxon>campanulids</taxon>
        <taxon>Escalloniales</taxon>
        <taxon>Escalloniaceae</taxon>
        <taxon>Escallonia</taxon>
    </lineage>
</organism>
<feature type="region of interest" description="Disordered" evidence="1">
    <location>
        <begin position="274"/>
        <end position="375"/>
    </location>
</feature>
<feature type="region of interest" description="Disordered" evidence="1">
    <location>
        <begin position="393"/>
        <end position="484"/>
    </location>
</feature>
<protein>
    <recommendedName>
        <fullName evidence="4">Hydroxyproline-rich glycoprotein family protein</fullName>
    </recommendedName>
</protein>
<dbReference type="Proteomes" id="UP001188597">
    <property type="component" value="Unassembled WGS sequence"/>
</dbReference>
<dbReference type="InterPro" id="IPR027267">
    <property type="entry name" value="AH/BAR_dom_sf"/>
</dbReference>
<dbReference type="CDD" id="cd07307">
    <property type="entry name" value="BAR"/>
    <property type="match status" value="1"/>
</dbReference>
<dbReference type="AlphaFoldDB" id="A0AA88WGP3"/>
<evidence type="ECO:0000313" key="3">
    <source>
        <dbReference type="Proteomes" id="UP001188597"/>
    </source>
</evidence>
<comment type="caution">
    <text evidence="2">The sequence shown here is derived from an EMBL/GenBank/DDBJ whole genome shotgun (WGS) entry which is preliminary data.</text>
</comment>
<reference evidence="2" key="1">
    <citation type="submission" date="2022-12" db="EMBL/GenBank/DDBJ databases">
        <title>Draft genome assemblies for two species of Escallonia (Escalloniales).</title>
        <authorList>
            <person name="Chanderbali A."/>
            <person name="Dervinis C."/>
            <person name="Anghel I."/>
            <person name="Soltis D."/>
            <person name="Soltis P."/>
            <person name="Zapata F."/>
        </authorList>
    </citation>
    <scope>NUCLEOTIDE SEQUENCE</scope>
    <source>
        <strain evidence="2">UCBG64.0493</strain>
        <tissue evidence="2">Leaf</tissue>
    </source>
</reference>
<dbReference type="PANTHER" id="PTHR34119">
    <property type="entry name" value="HYDROXYPROLINE-RICH GLYCOPROTEIN-LIKE"/>
    <property type="match status" value="1"/>
</dbReference>
<sequence length="540" mass="59287">MPDINEERYTVLFRAITAPVKAGICFLYFLAQEMKLQCDEKREIYDYMVAQHREKGRSKGGKGETFTSQQLKEARDEYDDVARLCIFRMKSLKQGQCRSLLTQAARHHAAQQLNFFQKGLKSVEAADPHIRLVAKRQHIDYQFSGLNETEEGEGESFDTYDTSVDGELSFDNDRASRISMEFLQLDRVDVPYAQASKLEETEMNFNRNQGEQVFTRQNRAGSYSAPLYPEKFDPAERIREMKPSARKFHTHVLPTPADAKNSVSGTSTSVHWSLTSLSGNAHNPRHSSPLDTEKHGKHSADDNLVNSISKPRESNSNNSSVQLPPPLSEGLSLPQHRAHNALDTKKNKRQAFSGPIPSKPWSTKPSLSTSGPLNSTELPQLVSGLLSRVPIPHLSTSPNVSRSASPPPVSSPKISELHELPRPPASSGSKQASSSGVVGHSGPLIFRNQELSPTNRNPVQASHTASRLPAPPSTVSRSFSIPSSNQRALALHVSKLLESPQVPDREVASPPLTPISISNTQSLSTVAEVVSGSGQLRGGS</sequence>
<feature type="compositionally biased region" description="Polar residues" evidence="1">
    <location>
        <begin position="304"/>
        <end position="322"/>
    </location>
</feature>
<dbReference type="Gene3D" id="1.20.1270.60">
    <property type="entry name" value="Arfaptin homology (AH) domain/BAR domain"/>
    <property type="match status" value="1"/>
</dbReference>
<feature type="compositionally biased region" description="Low complexity" evidence="1">
    <location>
        <begin position="425"/>
        <end position="438"/>
    </location>
</feature>
<dbReference type="InterPro" id="IPR037488">
    <property type="entry name" value="At2g33490-like"/>
</dbReference>
<proteinExistence type="predicted"/>
<dbReference type="PANTHER" id="PTHR34119:SF21">
    <property type="entry name" value="BAR DOMAIN-CONTAINING PROTEIN"/>
    <property type="match status" value="1"/>
</dbReference>
<evidence type="ECO:0008006" key="4">
    <source>
        <dbReference type="Google" id="ProtNLM"/>
    </source>
</evidence>
<dbReference type="SUPFAM" id="SSF103657">
    <property type="entry name" value="BAR/IMD domain-like"/>
    <property type="match status" value="1"/>
</dbReference>
<feature type="compositionally biased region" description="Polar residues" evidence="1">
    <location>
        <begin position="360"/>
        <end position="375"/>
    </location>
</feature>
<keyword evidence="3" id="KW-1185">Reference proteome</keyword>
<evidence type="ECO:0000256" key="1">
    <source>
        <dbReference type="SAM" id="MobiDB-lite"/>
    </source>
</evidence>
<gene>
    <name evidence="2" type="ORF">RJ639_042205</name>
</gene>
<feature type="region of interest" description="Disordered" evidence="1">
    <location>
        <begin position="497"/>
        <end position="540"/>
    </location>
</feature>
<accession>A0AA88WGP3</accession>
<dbReference type="EMBL" id="JAVXUP010000489">
    <property type="protein sequence ID" value="KAK3026752.1"/>
    <property type="molecule type" value="Genomic_DNA"/>
</dbReference>